<keyword evidence="1" id="KW-1133">Transmembrane helix</keyword>
<dbReference type="EMBL" id="RYZS01000001">
    <property type="protein sequence ID" value="RVU94216.1"/>
    <property type="molecule type" value="Genomic_DNA"/>
</dbReference>
<evidence type="ECO:0000313" key="4">
    <source>
        <dbReference type="EMBL" id="TRZ34878.1"/>
    </source>
</evidence>
<protein>
    <submittedName>
        <fullName evidence="3">DUF2178 domain-containing protein</fullName>
    </submittedName>
</protein>
<evidence type="ECO:0000313" key="5">
    <source>
        <dbReference type="Proteomes" id="UP000288388"/>
    </source>
</evidence>
<feature type="transmembrane region" description="Helical" evidence="1">
    <location>
        <begin position="88"/>
        <end position="109"/>
    </location>
</feature>
<dbReference type="Proteomes" id="UP001260773">
    <property type="component" value="Unassembled WGS sequence"/>
</dbReference>
<dbReference type="AlphaFoldDB" id="A0A437UKR9"/>
<evidence type="ECO:0000313" key="6">
    <source>
        <dbReference type="Proteomes" id="UP000316316"/>
    </source>
</evidence>
<keyword evidence="1" id="KW-0472">Membrane</keyword>
<accession>A0A437UKR9</accession>
<comment type="caution">
    <text evidence="3">The sequence shown here is derived from an EMBL/GenBank/DDBJ whole genome shotgun (WGS) entry which is preliminary data.</text>
</comment>
<evidence type="ECO:0000313" key="3">
    <source>
        <dbReference type="EMBL" id="RVU94216.1"/>
    </source>
</evidence>
<dbReference type="EMBL" id="PDXQ01000001">
    <property type="protein sequence ID" value="TRZ34878.1"/>
    <property type="molecule type" value="Genomic_DNA"/>
</dbReference>
<organism evidence="3 5">
    <name type="scientific">Enterococcus avium</name>
    <name type="common">Streptococcus avium</name>
    <dbReference type="NCBI Taxonomy" id="33945"/>
    <lineage>
        <taxon>Bacteria</taxon>
        <taxon>Bacillati</taxon>
        <taxon>Bacillota</taxon>
        <taxon>Bacilli</taxon>
        <taxon>Lactobacillales</taxon>
        <taxon>Enterococcaceae</taxon>
        <taxon>Enterococcus</taxon>
    </lineage>
</organism>
<feature type="transmembrane region" description="Helical" evidence="1">
    <location>
        <begin position="30"/>
        <end position="51"/>
    </location>
</feature>
<name>A0A437UKR9_ENTAV</name>
<gene>
    <name evidence="4" type="ORF">AUF17_12565</name>
    <name evidence="3" type="ORF">EK398_04800</name>
    <name evidence="2" type="ORF">P7D43_22135</name>
</gene>
<feature type="transmembrane region" description="Helical" evidence="1">
    <location>
        <begin position="63"/>
        <end position="82"/>
    </location>
</feature>
<evidence type="ECO:0000256" key="1">
    <source>
        <dbReference type="SAM" id="Phobius"/>
    </source>
</evidence>
<sequence>MKIKAISDIPNAAFYSLKTWAESSSTNLNMLVGIGFILIIIGAILVYFYTKKIGKEDEYSRKIYYKSTVAMLWTIVICDIIFPKTYMWNQFFMFKYALALIIAGISMSLQYRKDFS</sequence>
<dbReference type="Proteomes" id="UP000288388">
    <property type="component" value="Unassembled WGS sequence"/>
</dbReference>
<keyword evidence="1" id="KW-0812">Transmembrane</keyword>
<dbReference type="RefSeq" id="WP_049218115.1">
    <property type="nucleotide sequence ID" value="NZ_CABGUH010000004.1"/>
</dbReference>
<evidence type="ECO:0000313" key="2">
    <source>
        <dbReference type="EMBL" id="MDT2405073.1"/>
    </source>
</evidence>
<reference evidence="4 6" key="1">
    <citation type="submission" date="2017-10" db="EMBL/GenBank/DDBJ databases">
        <title>FDA dAtabase for Regulatory Grade micrObial Sequences (FDA-ARGOS): Supporting development and validation of Infectious Disease Dx tests.</title>
        <authorList>
            <person name="Campos J."/>
            <person name="Goldberg B."/>
            <person name="Tallon L.J."/>
            <person name="Sadzewicz L."/>
            <person name="Sengamalay N."/>
            <person name="Ott S."/>
            <person name="Godinez A."/>
            <person name="Nagaraj S."/>
            <person name="Vyas G."/>
            <person name="Aluvathingal J."/>
            <person name="Nadendla S."/>
            <person name="Geyer C."/>
            <person name="Nandy P."/>
            <person name="Hobson J."/>
            <person name="Sichtig H."/>
        </authorList>
    </citation>
    <scope>NUCLEOTIDE SEQUENCE [LARGE SCALE GENOMIC DNA]</scope>
    <source>
        <strain evidence="4 6">FDAARGOS_185</strain>
    </source>
</reference>
<proteinExistence type="predicted"/>
<reference evidence="2" key="3">
    <citation type="submission" date="2023-03" db="EMBL/GenBank/DDBJ databases">
        <authorList>
            <person name="Shen W."/>
            <person name="Cai J."/>
        </authorList>
    </citation>
    <scope>NUCLEOTIDE SEQUENCE</scope>
    <source>
        <strain evidence="2">P33-2</strain>
    </source>
</reference>
<dbReference type="EMBL" id="JARPWH010000174">
    <property type="protein sequence ID" value="MDT2405073.1"/>
    <property type="molecule type" value="Genomic_DNA"/>
</dbReference>
<dbReference type="Proteomes" id="UP000316316">
    <property type="component" value="Unassembled WGS sequence"/>
</dbReference>
<reference evidence="3 5" key="2">
    <citation type="submission" date="2018-12" db="EMBL/GenBank/DDBJ databases">
        <title>A novel vanA-carrying plasmid in a clinical isolate of Enterococcus avium.</title>
        <authorList>
            <person name="Bernasconi O.J."/>
            <person name="Luzzaro F."/>
            <person name="Endimiani A."/>
        </authorList>
    </citation>
    <scope>NUCLEOTIDE SEQUENCE [LARGE SCALE GENOMIC DNA]</scope>
    <source>
        <strain evidence="3 5">LC0559/18</strain>
    </source>
</reference>